<proteinExistence type="predicted"/>
<organism evidence="2 3">
    <name type="scientific">Streptomyces fradiae ATCC 10745 = DSM 40063</name>
    <dbReference type="NCBI Taxonomy" id="1319510"/>
    <lineage>
        <taxon>Bacteria</taxon>
        <taxon>Bacillati</taxon>
        <taxon>Actinomycetota</taxon>
        <taxon>Actinomycetes</taxon>
        <taxon>Kitasatosporales</taxon>
        <taxon>Streptomycetaceae</taxon>
        <taxon>Streptomyces</taxon>
    </lineage>
</organism>
<accession>A0A1Y2NPC9</accession>
<gene>
    <name evidence="2" type="ORF">BG846_05330</name>
    <name evidence="1" type="ORF">K701_29525</name>
</gene>
<sequence length="122" mass="13272">MKQDRTPSTTPAVTAVLSEALRRGASNEPVTEPLSLTAAAALERLEWAFAPRGPLTPTVLRLRTAMRAARYNPDLPHQVEAFATIATIDTPYLRALLTGRAPLDRRLPRHRVAQALGIKAVA</sequence>
<dbReference type="AlphaFoldDB" id="A0A1Y2NPC9"/>
<comment type="caution">
    <text evidence="2">The sequence shown here is derived from an EMBL/GenBank/DDBJ whole genome shotgun (WGS) entry which is preliminary data.</text>
</comment>
<dbReference type="EMBL" id="ASYR01000057">
    <property type="protein sequence ID" value="KAF0646307.1"/>
    <property type="molecule type" value="Genomic_DNA"/>
</dbReference>
<dbReference type="RefSeq" id="WP_031134048.1">
    <property type="nucleotide sequence ID" value="NZ_ASYR01000057.1"/>
</dbReference>
<dbReference type="EMBL" id="MIFZ01000337">
    <property type="protein sequence ID" value="OSY49091.1"/>
    <property type="molecule type" value="Genomic_DNA"/>
</dbReference>
<dbReference type="Proteomes" id="UP000194318">
    <property type="component" value="Unassembled WGS sequence"/>
</dbReference>
<reference evidence="2 3" key="2">
    <citation type="submission" date="2016-09" db="EMBL/GenBank/DDBJ databases">
        <title>Streptomyces fradiae DSM40063, a candidate organism with high potential of specific P450 cytochromes.</title>
        <authorList>
            <person name="Grumaz C."/>
            <person name="Vainshtein Y."/>
            <person name="Kirstahler P."/>
            <person name="Sohn K."/>
        </authorList>
    </citation>
    <scope>NUCLEOTIDE SEQUENCE [LARGE SCALE GENOMIC DNA]</scope>
    <source>
        <strain evidence="2 3">DSM 40063</strain>
    </source>
</reference>
<reference evidence="1 4" key="1">
    <citation type="submission" date="2013-05" db="EMBL/GenBank/DDBJ databases">
        <title>Genome Sequence of Streptomyces fradiae.</title>
        <authorList>
            <person name="Kirby R."/>
        </authorList>
    </citation>
    <scope>NUCLEOTIDE SEQUENCE [LARGE SCALE GENOMIC DNA]</scope>
    <source>
        <strain evidence="1 4">ATCC 10745</strain>
    </source>
</reference>
<name>A0A1Y2NPC9_STRFR</name>
<evidence type="ECO:0000313" key="4">
    <source>
        <dbReference type="Proteomes" id="UP000731519"/>
    </source>
</evidence>
<dbReference type="Proteomes" id="UP000731519">
    <property type="component" value="Unassembled WGS sequence"/>
</dbReference>
<keyword evidence="4" id="KW-1185">Reference proteome</keyword>
<evidence type="ECO:0000313" key="3">
    <source>
        <dbReference type="Proteomes" id="UP000194318"/>
    </source>
</evidence>
<evidence type="ECO:0000313" key="1">
    <source>
        <dbReference type="EMBL" id="KAF0646307.1"/>
    </source>
</evidence>
<evidence type="ECO:0000313" key="2">
    <source>
        <dbReference type="EMBL" id="OSY49091.1"/>
    </source>
</evidence>
<protein>
    <submittedName>
        <fullName evidence="2">Uncharacterized protein</fullName>
    </submittedName>
</protein>